<organism evidence="7 8">
    <name type="scientific">Erysiphe pulchra</name>
    <dbReference type="NCBI Taxonomy" id="225359"/>
    <lineage>
        <taxon>Eukaryota</taxon>
        <taxon>Fungi</taxon>
        <taxon>Dikarya</taxon>
        <taxon>Ascomycota</taxon>
        <taxon>Pezizomycotina</taxon>
        <taxon>Leotiomycetes</taxon>
        <taxon>Erysiphales</taxon>
        <taxon>Erysiphaceae</taxon>
        <taxon>Erysiphe</taxon>
    </lineage>
</organism>
<keyword evidence="4" id="KW-1133">Transmembrane helix</keyword>
<evidence type="ECO:0000256" key="3">
    <source>
        <dbReference type="ARBA" id="ARBA00022792"/>
    </source>
</evidence>
<comment type="subcellular location">
    <subcellularLocation>
        <location evidence="1">Mitochondrion inner membrane</location>
        <topology evidence="1">Multi-pass membrane protein</topology>
    </subcellularLocation>
</comment>
<dbReference type="GO" id="GO:0005743">
    <property type="term" value="C:mitochondrial inner membrane"/>
    <property type="evidence" value="ECO:0007669"/>
    <property type="project" value="UniProtKB-SubCell"/>
</dbReference>
<reference evidence="7 8" key="1">
    <citation type="submission" date="2017-10" db="EMBL/GenBank/DDBJ databases">
        <title>Development of genomic resources for the powdery mildew, Erysiphe pulchra.</title>
        <authorList>
            <person name="Wadl P.A."/>
            <person name="Mack B.M."/>
            <person name="Moore G."/>
            <person name="Beltz S.B."/>
        </authorList>
    </citation>
    <scope>NUCLEOTIDE SEQUENCE [LARGE SCALE GENOMIC DNA]</scope>
    <source>
        <strain evidence="7">Cflorida</strain>
    </source>
</reference>
<name>A0A2S4PWS3_9PEZI</name>
<dbReference type="PANTHER" id="PTHR21382:SF1">
    <property type="entry name" value="NADH DEHYDROGENASE [UBIQUINONE] 1 ALPHA SUBCOMPLEX SUBUNIT 11"/>
    <property type="match status" value="1"/>
</dbReference>
<accession>A0A2S4PWS3</accession>
<evidence type="ECO:0000313" key="8">
    <source>
        <dbReference type="Proteomes" id="UP000237438"/>
    </source>
</evidence>
<dbReference type="InterPro" id="IPR039205">
    <property type="entry name" value="NDUFA11"/>
</dbReference>
<dbReference type="STRING" id="225359.A0A2S4PWS3"/>
<keyword evidence="3" id="KW-0999">Mitochondrion inner membrane</keyword>
<dbReference type="GO" id="GO:0045271">
    <property type="term" value="C:respiratory chain complex I"/>
    <property type="evidence" value="ECO:0007669"/>
    <property type="project" value="InterPro"/>
</dbReference>
<evidence type="ECO:0000256" key="5">
    <source>
        <dbReference type="ARBA" id="ARBA00023128"/>
    </source>
</evidence>
<evidence type="ECO:0000313" key="7">
    <source>
        <dbReference type="EMBL" id="POS86501.1"/>
    </source>
</evidence>
<evidence type="ECO:0000256" key="2">
    <source>
        <dbReference type="ARBA" id="ARBA00022692"/>
    </source>
</evidence>
<dbReference type="Proteomes" id="UP000237438">
    <property type="component" value="Unassembled WGS sequence"/>
</dbReference>
<proteinExistence type="predicted"/>
<keyword evidence="5" id="KW-0496">Mitochondrion</keyword>
<comment type="caution">
    <text evidence="7">The sequence shown here is derived from an EMBL/GenBank/DDBJ whole genome shotgun (WGS) entry which is preliminary data.</text>
</comment>
<evidence type="ECO:0000256" key="4">
    <source>
        <dbReference type="ARBA" id="ARBA00022989"/>
    </source>
</evidence>
<evidence type="ECO:0000256" key="6">
    <source>
        <dbReference type="ARBA" id="ARBA00023136"/>
    </source>
</evidence>
<gene>
    <name evidence="7" type="ORF">EPUL_001143</name>
</gene>
<sequence length="208" mass="22427">MSSDDDEQYHPKDAVAAGLKGASISGAAGLLIAGAQNTLTKSNVGALGVISKFGGTISLFTAVGASFEFITAVSANLRERNDYLNQTIGGFVSGSLIGLRAGTTAAFLGYGTGAAILMGVFNFTGGRLTGFEKNPELDEFERKQQMRKNRRRPIEETLAELGEGRGESRYSLNNLSSWFSIGIYAPGYEERRRLRLKEKYNIDVPIKS</sequence>
<dbReference type="OrthoDB" id="1913277at2759"/>
<evidence type="ECO:0000256" key="1">
    <source>
        <dbReference type="ARBA" id="ARBA00004448"/>
    </source>
</evidence>
<keyword evidence="6" id="KW-0472">Membrane</keyword>
<dbReference type="EMBL" id="PEDP01000316">
    <property type="protein sequence ID" value="POS86501.1"/>
    <property type="molecule type" value="Genomic_DNA"/>
</dbReference>
<dbReference type="PANTHER" id="PTHR21382">
    <property type="entry name" value="NADH-UBIQUINONE OXIDOREDUCTASE SUBUNIT"/>
    <property type="match status" value="1"/>
</dbReference>
<protein>
    <submittedName>
        <fullName evidence="7">Uncharacterized protein</fullName>
    </submittedName>
</protein>
<dbReference type="AlphaFoldDB" id="A0A2S4PWS3"/>
<dbReference type="GO" id="GO:0006120">
    <property type="term" value="P:mitochondrial electron transport, NADH to ubiquinone"/>
    <property type="evidence" value="ECO:0007669"/>
    <property type="project" value="InterPro"/>
</dbReference>
<keyword evidence="8" id="KW-1185">Reference proteome</keyword>
<keyword evidence="2" id="KW-0812">Transmembrane</keyword>